<comment type="caution">
    <text evidence="9">The sequence shown here is derived from an EMBL/GenBank/DDBJ whole genome shotgun (WGS) entry which is preliminary data.</text>
</comment>
<comment type="subunit">
    <text evidence="5">Homodimer.</text>
</comment>
<dbReference type="RefSeq" id="WP_168037958.1">
    <property type="nucleotide sequence ID" value="NZ_JAATJH010000004.1"/>
</dbReference>
<dbReference type="InterPro" id="IPR011576">
    <property type="entry name" value="Pyridox_Oxase_N"/>
</dbReference>
<dbReference type="InterPro" id="IPR000659">
    <property type="entry name" value="Pyridox_Oxase"/>
</dbReference>
<reference evidence="9 10" key="1">
    <citation type="submission" date="2020-03" db="EMBL/GenBank/DDBJ databases">
        <title>Genomic Encyclopedia of Type Strains, Phase IV (KMG-IV): sequencing the most valuable type-strain genomes for metagenomic binning, comparative biology and taxonomic classification.</title>
        <authorList>
            <person name="Goeker M."/>
        </authorList>
    </citation>
    <scope>NUCLEOTIDE SEQUENCE [LARGE SCALE GENOMIC DNA]</scope>
    <source>
        <strain evidence="9 10">DSM 105096</strain>
    </source>
</reference>
<feature type="domain" description="Pyridoxine 5'-phosphate oxidase dimerisation C-terminal" evidence="8">
    <location>
        <begin position="174"/>
        <end position="215"/>
    </location>
</feature>
<evidence type="ECO:0000313" key="10">
    <source>
        <dbReference type="Proteomes" id="UP000770785"/>
    </source>
</evidence>
<dbReference type="InterPro" id="IPR012349">
    <property type="entry name" value="Split_barrel_FMN-bd"/>
</dbReference>
<evidence type="ECO:0000256" key="5">
    <source>
        <dbReference type="HAMAP-Rule" id="MF_01629"/>
    </source>
</evidence>
<proteinExistence type="inferred from homology"/>
<comment type="pathway">
    <text evidence="5">Cofactor metabolism; pyridoxal 5'-phosphate salvage; pyridoxal 5'-phosphate from pyridoxine 5'-phosphate: step 1/1.</text>
</comment>
<dbReference type="EMBL" id="JAATJH010000004">
    <property type="protein sequence ID" value="NJC27130.1"/>
    <property type="molecule type" value="Genomic_DNA"/>
</dbReference>
<comment type="cofactor">
    <cofactor evidence="5">
        <name>FMN</name>
        <dbReference type="ChEBI" id="CHEBI:58210"/>
    </cofactor>
    <text evidence="5">Binds 1 FMN per subunit.</text>
</comment>
<name>A0ABX0XCX0_9BACT</name>
<feature type="binding site" evidence="5">
    <location>
        <position position="124"/>
    </location>
    <ligand>
        <name>substrate</name>
    </ligand>
</feature>
<evidence type="ECO:0000256" key="1">
    <source>
        <dbReference type="ARBA" id="ARBA00007301"/>
    </source>
</evidence>
<keyword evidence="10" id="KW-1185">Reference proteome</keyword>
<feature type="binding site" evidence="5">
    <location>
        <begin position="141"/>
        <end position="142"/>
    </location>
    <ligand>
        <name>FMN</name>
        <dbReference type="ChEBI" id="CHEBI:58210"/>
    </ligand>
</feature>
<comment type="catalytic activity">
    <reaction evidence="5">
        <text>pyridoxamine 5'-phosphate + O2 + H2O = pyridoxal 5'-phosphate + H2O2 + NH4(+)</text>
        <dbReference type="Rhea" id="RHEA:15817"/>
        <dbReference type="ChEBI" id="CHEBI:15377"/>
        <dbReference type="ChEBI" id="CHEBI:15379"/>
        <dbReference type="ChEBI" id="CHEBI:16240"/>
        <dbReference type="ChEBI" id="CHEBI:28938"/>
        <dbReference type="ChEBI" id="CHEBI:58451"/>
        <dbReference type="ChEBI" id="CHEBI:597326"/>
        <dbReference type="EC" id="1.4.3.5"/>
    </reaction>
</comment>
<feature type="binding site" evidence="5">
    <location>
        <position position="67"/>
    </location>
    <ligand>
        <name>substrate</name>
    </ligand>
</feature>
<feature type="domain" description="Pyridoxamine 5'-phosphate oxidase N-terminal" evidence="7">
    <location>
        <begin position="42"/>
        <end position="160"/>
    </location>
</feature>
<dbReference type="Pfam" id="PF10590">
    <property type="entry name" value="PNP_phzG_C"/>
    <property type="match status" value="1"/>
</dbReference>
<evidence type="ECO:0000256" key="2">
    <source>
        <dbReference type="ARBA" id="ARBA00022630"/>
    </source>
</evidence>
<feature type="binding site" evidence="5">
    <location>
        <begin position="193"/>
        <end position="195"/>
    </location>
    <ligand>
        <name>substrate</name>
    </ligand>
</feature>
<keyword evidence="3 5" id="KW-0288">FMN</keyword>
<evidence type="ECO:0000256" key="6">
    <source>
        <dbReference type="SAM" id="MobiDB-lite"/>
    </source>
</evidence>
<evidence type="ECO:0000256" key="4">
    <source>
        <dbReference type="ARBA" id="ARBA00023002"/>
    </source>
</evidence>
<keyword evidence="5" id="KW-0664">Pyridoxine biosynthesis</keyword>
<dbReference type="PIRSF" id="PIRSF000190">
    <property type="entry name" value="Pyd_amn-ph_oxd"/>
    <property type="match status" value="1"/>
</dbReference>
<comment type="function">
    <text evidence="5">Catalyzes the oxidation of either pyridoxine 5'-phosphate (PNP) or pyridoxamine 5'-phosphate (PMP) into pyridoxal 5'-phosphate (PLP).</text>
</comment>
<feature type="binding site" evidence="5">
    <location>
        <position position="106"/>
    </location>
    <ligand>
        <name>FMN</name>
        <dbReference type="ChEBI" id="CHEBI:58210"/>
    </ligand>
</feature>
<feature type="binding site" evidence="5">
    <location>
        <position position="187"/>
    </location>
    <ligand>
        <name>FMN</name>
        <dbReference type="ChEBI" id="CHEBI:58210"/>
    </ligand>
</feature>
<keyword evidence="4 5" id="KW-0560">Oxidoreductase</keyword>
<dbReference type="Gene3D" id="2.30.110.10">
    <property type="entry name" value="Electron Transport, Fmn-binding Protein, Chain A"/>
    <property type="match status" value="1"/>
</dbReference>
<feature type="binding site" evidence="5">
    <location>
        <position position="197"/>
    </location>
    <ligand>
        <name>FMN</name>
        <dbReference type="ChEBI" id="CHEBI:58210"/>
    </ligand>
</feature>
<dbReference type="InterPro" id="IPR019740">
    <property type="entry name" value="Pyridox_Oxase_CS"/>
</dbReference>
<evidence type="ECO:0000259" key="8">
    <source>
        <dbReference type="Pfam" id="PF10590"/>
    </source>
</evidence>
<comment type="catalytic activity">
    <reaction evidence="5">
        <text>pyridoxine 5'-phosphate + O2 = pyridoxal 5'-phosphate + H2O2</text>
        <dbReference type="Rhea" id="RHEA:15149"/>
        <dbReference type="ChEBI" id="CHEBI:15379"/>
        <dbReference type="ChEBI" id="CHEBI:16240"/>
        <dbReference type="ChEBI" id="CHEBI:58589"/>
        <dbReference type="ChEBI" id="CHEBI:597326"/>
        <dbReference type="EC" id="1.4.3.5"/>
    </reaction>
</comment>
<dbReference type="InterPro" id="IPR019576">
    <property type="entry name" value="Pyridoxamine_oxidase_dimer_C"/>
</dbReference>
<feature type="binding site" evidence="5">
    <location>
        <begin position="77"/>
        <end position="78"/>
    </location>
    <ligand>
        <name>FMN</name>
        <dbReference type="ChEBI" id="CHEBI:58210"/>
    </ligand>
</feature>
<feature type="binding site" evidence="5">
    <location>
        <position position="84"/>
    </location>
    <ligand>
        <name>FMN</name>
        <dbReference type="ChEBI" id="CHEBI:58210"/>
    </ligand>
</feature>
<protein>
    <recommendedName>
        <fullName evidence="5">Pyridoxine/pyridoxamine 5'-phosphate oxidase</fullName>
        <ecNumber evidence="5">1.4.3.5</ecNumber>
    </recommendedName>
    <alternativeName>
        <fullName evidence="5">PNP/PMP oxidase</fullName>
        <shortName evidence="5">PNPOx</shortName>
    </alternativeName>
    <alternativeName>
        <fullName evidence="5">Pyridoxal 5'-phosphate synthase</fullName>
    </alternativeName>
</protein>
<comment type="pathway">
    <text evidence="5">Cofactor metabolism; pyridoxal 5'-phosphate salvage; pyridoxal 5'-phosphate from pyridoxamine 5'-phosphate: step 1/1.</text>
</comment>
<dbReference type="EC" id="1.4.3.5" evidence="5"/>
<feature type="binding site" evidence="5">
    <location>
        <position position="128"/>
    </location>
    <ligand>
        <name>substrate</name>
    </ligand>
</feature>
<dbReference type="NCBIfam" id="TIGR00558">
    <property type="entry name" value="pdxH"/>
    <property type="match status" value="1"/>
</dbReference>
<dbReference type="SUPFAM" id="SSF50475">
    <property type="entry name" value="FMN-binding split barrel"/>
    <property type="match status" value="1"/>
</dbReference>
<evidence type="ECO:0000313" key="9">
    <source>
        <dbReference type="EMBL" id="NJC27130.1"/>
    </source>
</evidence>
<sequence length="215" mass="24553">MAIDAGNLRVDYQADELLESNAAENPFEQFDRWFQDAKKSDCPEPNAMIVATVNAAGHPAARVVLLKQVTDEGFIFYTNYDSRKGQELSAHPHAAVVFNWLELERQVRIEGSVERASPETSTDYFHSRPKKSQIGAWTSPQSDVIPDRAFLEQRKEDLEQQYADAEELPRPEHWGGFVVKPTLIEFWQGRSSRLHDRLAYSLSADGHWERVRLAP</sequence>
<comment type="similarity">
    <text evidence="1 5">Belongs to the pyridoxamine 5'-phosphate oxidase family.</text>
</comment>
<feature type="binding site" evidence="5">
    <location>
        <position position="132"/>
    </location>
    <ligand>
        <name>substrate</name>
    </ligand>
</feature>
<dbReference type="HAMAP" id="MF_01629">
    <property type="entry name" value="PdxH"/>
    <property type="match status" value="1"/>
</dbReference>
<feature type="binding site" evidence="5">
    <location>
        <begin position="62"/>
        <end position="67"/>
    </location>
    <ligand>
        <name>FMN</name>
        <dbReference type="ChEBI" id="CHEBI:58210"/>
    </ligand>
</feature>
<keyword evidence="2 5" id="KW-0285">Flavoprotein</keyword>
<dbReference type="Proteomes" id="UP000770785">
    <property type="component" value="Unassembled WGS sequence"/>
</dbReference>
<dbReference type="PANTHER" id="PTHR10851">
    <property type="entry name" value="PYRIDOXINE-5-PHOSPHATE OXIDASE"/>
    <property type="match status" value="1"/>
</dbReference>
<evidence type="ECO:0000259" key="7">
    <source>
        <dbReference type="Pfam" id="PF01243"/>
    </source>
</evidence>
<dbReference type="PANTHER" id="PTHR10851:SF0">
    <property type="entry name" value="PYRIDOXINE-5'-PHOSPHATE OXIDASE"/>
    <property type="match status" value="1"/>
</dbReference>
<dbReference type="GO" id="GO:0004733">
    <property type="term" value="F:pyridoxamine phosphate oxidase activity"/>
    <property type="evidence" value="ECO:0007669"/>
    <property type="project" value="UniProtKB-EC"/>
</dbReference>
<organism evidence="9 10">
    <name type="scientific">Neolewinella antarctica</name>
    <dbReference type="NCBI Taxonomy" id="442734"/>
    <lineage>
        <taxon>Bacteria</taxon>
        <taxon>Pseudomonadati</taxon>
        <taxon>Bacteroidota</taxon>
        <taxon>Saprospiria</taxon>
        <taxon>Saprospirales</taxon>
        <taxon>Lewinellaceae</taxon>
        <taxon>Neolewinella</taxon>
    </lineage>
</organism>
<dbReference type="NCBIfam" id="NF004231">
    <property type="entry name" value="PRK05679.1"/>
    <property type="match status" value="1"/>
</dbReference>
<dbReference type="PROSITE" id="PS01064">
    <property type="entry name" value="PYRIDOX_OXIDASE"/>
    <property type="match status" value="1"/>
</dbReference>
<evidence type="ECO:0000256" key="3">
    <source>
        <dbReference type="ARBA" id="ARBA00022643"/>
    </source>
</evidence>
<accession>A0ABX0XCX0</accession>
<feature type="binding site" evidence="5">
    <location>
        <position position="83"/>
    </location>
    <ligand>
        <name>FMN</name>
        <dbReference type="ChEBI" id="CHEBI:58210"/>
    </ligand>
</feature>
<gene>
    <name evidence="5" type="primary">pdxH</name>
    <name evidence="9" type="ORF">GGR27_002643</name>
</gene>
<dbReference type="Pfam" id="PF01243">
    <property type="entry name" value="PNPOx_N"/>
    <property type="match status" value="1"/>
</dbReference>
<feature type="region of interest" description="Disordered" evidence="6">
    <location>
        <begin position="118"/>
        <end position="138"/>
    </location>
</feature>